<comment type="pathway">
    <text evidence="2 11">Protein modification; protein glycosylation.</text>
</comment>
<evidence type="ECO:0000313" key="15">
    <source>
        <dbReference type="Proteomes" id="UP001208570"/>
    </source>
</evidence>
<keyword evidence="9" id="KW-0472">Membrane</keyword>
<dbReference type="InterPro" id="IPR027995">
    <property type="entry name" value="Galactosyl_T_N"/>
</dbReference>
<dbReference type="InterPro" id="IPR027791">
    <property type="entry name" value="Galactosyl_T_C"/>
</dbReference>
<dbReference type="GO" id="GO:0006688">
    <property type="term" value="P:glycosphingolipid biosynthetic process"/>
    <property type="evidence" value="ECO:0007669"/>
    <property type="project" value="TreeGrafter"/>
</dbReference>
<evidence type="ECO:0000256" key="5">
    <source>
        <dbReference type="ARBA" id="ARBA00022679"/>
    </source>
</evidence>
<comment type="similarity">
    <text evidence="3 11">Belongs to the glycosyltransferase 7 family.</text>
</comment>
<dbReference type="EC" id="2.4.1.-" evidence="11"/>
<evidence type="ECO:0000256" key="6">
    <source>
        <dbReference type="ARBA" id="ARBA00022692"/>
    </source>
</evidence>
<keyword evidence="5 11" id="KW-0808">Transferase</keyword>
<keyword evidence="6" id="KW-0812">Transmembrane</keyword>
<keyword evidence="7 11" id="KW-0735">Signal-anchor</keyword>
<comment type="function">
    <text evidence="11">Catalyses the transfer of galactose onto proteins or lipids.</text>
</comment>
<comment type="subcellular location">
    <subcellularLocation>
        <location evidence="1">Membrane</location>
        <topology evidence="1">Single-pass type II membrane protein</topology>
    </subcellularLocation>
</comment>
<dbReference type="EMBL" id="JAODUP010000900">
    <property type="protein sequence ID" value="KAK2142894.1"/>
    <property type="molecule type" value="Genomic_DNA"/>
</dbReference>
<dbReference type="PANTHER" id="PTHR19300">
    <property type="entry name" value="BETA-1,4-GALACTOSYLTRANSFERASE"/>
    <property type="match status" value="1"/>
</dbReference>
<protein>
    <recommendedName>
        <fullName evidence="11">Beta-1,4-galactosyltransferase</fullName>
        <ecNumber evidence="11">2.4.1.-</ecNumber>
    </recommendedName>
</protein>
<comment type="caution">
    <text evidence="14">The sequence shown here is derived from an EMBL/GenBank/DDBJ whole genome shotgun (WGS) entry which is preliminary data.</text>
</comment>
<evidence type="ECO:0000256" key="3">
    <source>
        <dbReference type="ARBA" id="ARBA00005735"/>
    </source>
</evidence>
<dbReference type="Proteomes" id="UP001208570">
    <property type="component" value="Unassembled WGS sequence"/>
</dbReference>
<dbReference type="GO" id="GO:0033842">
    <property type="term" value="F:N-acetyl-beta-glucosaminyl-derivative 4-beta-N-acetylgalactosaminyltransferase activity"/>
    <property type="evidence" value="ECO:0007669"/>
    <property type="project" value="TreeGrafter"/>
</dbReference>
<evidence type="ECO:0000256" key="4">
    <source>
        <dbReference type="ARBA" id="ARBA00022676"/>
    </source>
</evidence>
<keyword evidence="8" id="KW-1133">Transmembrane helix</keyword>
<dbReference type="InterPro" id="IPR003859">
    <property type="entry name" value="Galactosyl_T"/>
</dbReference>
<dbReference type="PRINTS" id="PR02050">
    <property type="entry name" value="B14GALTRFASE"/>
</dbReference>
<evidence type="ECO:0000256" key="9">
    <source>
        <dbReference type="ARBA" id="ARBA00023136"/>
    </source>
</evidence>
<dbReference type="InterPro" id="IPR029044">
    <property type="entry name" value="Nucleotide-diphossugar_trans"/>
</dbReference>
<evidence type="ECO:0000259" key="12">
    <source>
        <dbReference type="Pfam" id="PF02709"/>
    </source>
</evidence>
<name>A0AAD9IY75_9ANNE</name>
<evidence type="ECO:0000256" key="11">
    <source>
        <dbReference type="RuleBase" id="RU368121"/>
    </source>
</evidence>
<reference evidence="14" key="1">
    <citation type="journal article" date="2023" name="Mol. Biol. Evol.">
        <title>Third-Generation Sequencing Reveals the Adaptive Role of the Epigenome in Three Deep-Sea Polychaetes.</title>
        <authorList>
            <person name="Perez M."/>
            <person name="Aroh O."/>
            <person name="Sun Y."/>
            <person name="Lan Y."/>
            <person name="Juniper S.K."/>
            <person name="Young C.R."/>
            <person name="Angers B."/>
            <person name="Qian P.Y."/>
        </authorList>
    </citation>
    <scope>NUCLEOTIDE SEQUENCE</scope>
    <source>
        <strain evidence="14">P08H-3</strain>
    </source>
</reference>
<gene>
    <name evidence="14" type="ORF">LSH36_900g00044</name>
</gene>
<dbReference type="Pfam" id="PF13733">
    <property type="entry name" value="Glyco_transf_7N"/>
    <property type="match status" value="1"/>
</dbReference>
<feature type="domain" description="Galactosyltransferase C-terminal" evidence="12">
    <location>
        <begin position="288"/>
        <end position="335"/>
    </location>
</feature>
<proteinExistence type="inferred from homology"/>
<dbReference type="PANTHER" id="PTHR19300:SF57">
    <property type="entry name" value="BETA-1,4-N-ACETYLGALACTOSAMINYLTRANSFERASE"/>
    <property type="match status" value="1"/>
</dbReference>
<keyword evidence="15" id="KW-1185">Reference proteome</keyword>
<dbReference type="GO" id="GO:0005975">
    <property type="term" value="P:carbohydrate metabolic process"/>
    <property type="evidence" value="ECO:0007669"/>
    <property type="project" value="InterPro"/>
</dbReference>
<keyword evidence="10 11" id="KW-0325">Glycoprotein</keyword>
<feature type="domain" description="Galactosyltransferase N-terminal" evidence="13">
    <location>
        <begin position="147"/>
        <end position="281"/>
    </location>
</feature>
<dbReference type="Pfam" id="PF02709">
    <property type="entry name" value="Glyco_transf_7C"/>
    <property type="match status" value="1"/>
</dbReference>
<dbReference type="AlphaFoldDB" id="A0AAD9IY75"/>
<organism evidence="14 15">
    <name type="scientific">Paralvinella palmiformis</name>
    <dbReference type="NCBI Taxonomy" id="53620"/>
    <lineage>
        <taxon>Eukaryota</taxon>
        <taxon>Metazoa</taxon>
        <taxon>Spiralia</taxon>
        <taxon>Lophotrochozoa</taxon>
        <taxon>Annelida</taxon>
        <taxon>Polychaeta</taxon>
        <taxon>Sedentaria</taxon>
        <taxon>Canalipalpata</taxon>
        <taxon>Terebellida</taxon>
        <taxon>Terebelliformia</taxon>
        <taxon>Alvinellidae</taxon>
        <taxon>Paralvinella</taxon>
    </lineage>
</organism>
<evidence type="ECO:0000313" key="14">
    <source>
        <dbReference type="EMBL" id="KAK2142894.1"/>
    </source>
</evidence>
<accession>A0AAD9IY75</accession>
<evidence type="ECO:0000256" key="8">
    <source>
        <dbReference type="ARBA" id="ARBA00022989"/>
    </source>
</evidence>
<dbReference type="GO" id="GO:0016020">
    <property type="term" value="C:membrane"/>
    <property type="evidence" value="ECO:0007669"/>
    <property type="project" value="UniProtKB-SubCell"/>
</dbReference>
<dbReference type="GO" id="GO:0005794">
    <property type="term" value="C:Golgi apparatus"/>
    <property type="evidence" value="ECO:0007669"/>
    <property type="project" value="TreeGrafter"/>
</dbReference>
<evidence type="ECO:0000256" key="1">
    <source>
        <dbReference type="ARBA" id="ARBA00004606"/>
    </source>
</evidence>
<evidence type="ECO:0000256" key="2">
    <source>
        <dbReference type="ARBA" id="ARBA00004922"/>
    </source>
</evidence>
<keyword evidence="4 11" id="KW-0328">Glycosyltransferase</keyword>
<evidence type="ECO:0000259" key="13">
    <source>
        <dbReference type="Pfam" id="PF13733"/>
    </source>
</evidence>
<sequence length="470" mass="53937">MWTCVRRVLRNCLIAVLIVSVASTILALRWTVTGYSGARRLGRISLTAVQPTYRPSGVTLEANNSLNILTNEALAQSANGESPLRIPLDLEEEAIRICEQQTFNGTRTLSTAKFIVPSVMEYQCDVLGRCSREYDKRVEASGSGRMCACLPETLVGKIHLNKSKLQNISWTELMFTHKGLLPGGHWKPRDCIARRRVAVIIPYRDRQRHLRAFLAHIHPILQRQLLEYRIFLVEQNLPYRFNKASLMNIGYLEAVKLFNMDCVLFHDVDTLIERDDNMVVCGDKPVHFAAYADRHQYRLRTALFGSAVLLTREAFEDVNGFSNLYYGWGAEDDDFKGSFRYTSKVNQFYAYDGLNSISYAVLEIKELPLFTWIHVDLQVMRNVNAAFKLGSSNYQVTKGRCVGEEESGQRERLFLSLITCRYLCDTNHQCTAVEYHYGDYIEDDYCYLITESRMCNNATLGHYEIHLKHQ</sequence>
<dbReference type="Gene3D" id="3.90.550.10">
    <property type="entry name" value="Spore Coat Polysaccharide Biosynthesis Protein SpsA, Chain A"/>
    <property type="match status" value="1"/>
</dbReference>
<evidence type="ECO:0000256" key="10">
    <source>
        <dbReference type="ARBA" id="ARBA00023180"/>
    </source>
</evidence>
<dbReference type="GO" id="GO:0008378">
    <property type="term" value="F:galactosyltransferase activity"/>
    <property type="evidence" value="ECO:0007669"/>
    <property type="project" value="TreeGrafter"/>
</dbReference>
<dbReference type="SUPFAM" id="SSF53448">
    <property type="entry name" value="Nucleotide-diphospho-sugar transferases"/>
    <property type="match status" value="1"/>
</dbReference>
<evidence type="ECO:0000256" key="7">
    <source>
        <dbReference type="ARBA" id="ARBA00022968"/>
    </source>
</evidence>